<name>A0A1N7HZE4_9FLAO</name>
<sequence>MEVLLLLKKTKNQTKLENELKLLNMNKTTRYLC</sequence>
<keyword evidence="2" id="KW-1185">Reference proteome</keyword>
<proteinExistence type="predicted"/>
<evidence type="ECO:0000313" key="1">
    <source>
        <dbReference type="EMBL" id="SIS30224.1"/>
    </source>
</evidence>
<gene>
    <name evidence="1" type="ORF">SAMN05421639_101762</name>
</gene>
<evidence type="ECO:0000313" key="2">
    <source>
        <dbReference type="Proteomes" id="UP000186373"/>
    </source>
</evidence>
<accession>A0A1N7HZE4</accession>
<reference evidence="2" key="1">
    <citation type="submission" date="2017-01" db="EMBL/GenBank/DDBJ databases">
        <authorList>
            <person name="Varghese N."/>
            <person name="Submissions S."/>
        </authorList>
    </citation>
    <scope>NUCLEOTIDE SEQUENCE [LARGE SCALE GENOMIC DNA]</scope>
    <source>
        <strain evidence="2">DSM 17126</strain>
    </source>
</reference>
<organism evidence="1 2">
    <name type="scientific">Chryseobacterium shigense</name>
    <dbReference type="NCBI Taxonomy" id="297244"/>
    <lineage>
        <taxon>Bacteria</taxon>
        <taxon>Pseudomonadati</taxon>
        <taxon>Bacteroidota</taxon>
        <taxon>Flavobacteriia</taxon>
        <taxon>Flavobacteriales</taxon>
        <taxon>Weeksellaceae</taxon>
        <taxon>Chryseobacterium group</taxon>
        <taxon>Chryseobacterium</taxon>
    </lineage>
</organism>
<dbReference type="EMBL" id="FTNY01000001">
    <property type="protein sequence ID" value="SIS30224.1"/>
    <property type="molecule type" value="Genomic_DNA"/>
</dbReference>
<dbReference type="Proteomes" id="UP000186373">
    <property type="component" value="Unassembled WGS sequence"/>
</dbReference>
<protein>
    <submittedName>
        <fullName evidence="1">Uncharacterized protein</fullName>
    </submittedName>
</protein>
<dbReference type="AlphaFoldDB" id="A0A1N7HZE4"/>